<comment type="subcellular location">
    <subcellularLocation>
        <location evidence="1">Cell membrane</location>
        <topology evidence="1">Single-pass type I membrane protein</topology>
    </subcellularLocation>
</comment>
<dbReference type="OrthoDB" id="4691307at2759"/>
<dbReference type="InterPro" id="IPR032675">
    <property type="entry name" value="LRR_dom_sf"/>
</dbReference>
<evidence type="ECO:0000313" key="15">
    <source>
        <dbReference type="EMBL" id="CAA2966837.1"/>
    </source>
</evidence>
<dbReference type="GO" id="GO:0051707">
    <property type="term" value="P:response to other organism"/>
    <property type="evidence" value="ECO:0007669"/>
    <property type="project" value="UniProtKB-ARBA"/>
</dbReference>
<feature type="transmembrane region" description="Helical" evidence="12">
    <location>
        <begin position="1077"/>
        <end position="1099"/>
    </location>
</feature>
<evidence type="ECO:0000256" key="13">
    <source>
        <dbReference type="SAM" id="SignalP"/>
    </source>
</evidence>
<evidence type="ECO:0000256" key="6">
    <source>
        <dbReference type="ARBA" id="ARBA00022729"/>
    </source>
</evidence>
<evidence type="ECO:0000256" key="1">
    <source>
        <dbReference type="ARBA" id="ARBA00004251"/>
    </source>
</evidence>
<dbReference type="FunFam" id="3.80.10.10:FF:000041">
    <property type="entry name" value="LRR receptor-like serine/threonine-protein kinase ERECTA"/>
    <property type="match status" value="3"/>
</dbReference>
<dbReference type="EMBL" id="CACTIH010001869">
    <property type="protein sequence ID" value="CAA2966837.1"/>
    <property type="molecule type" value="Genomic_DNA"/>
</dbReference>
<keyword evidence="16" id="KW-1185">Reference proteome</keyword>
<dbReference type="InterPro" id="IPR013210">
    <property type="entry name" value="LRR_N_plant-typ"/>
</dbReference>
<keyword evidence="11" id="KW-0325">Glycoprotein</keyword>
<dbReference type="FunFam" id="3.80.10.10:FF:000213">
    <property type="entry name" value="Tyrosine-sulfated glycopeptide receptor 1"/>
    <property type="match status" value="1"/>
</dbReference>
<protein>
    <submittedName>
        <fullName evidence="15">LRR receptor-like serine threonine- kinase GSO1</fullName>
    </submittedName>
</protein>
<keyword evidence="8 12" id="KW-1133">Transmembrane helix</keyword>
<keyword evidence="6 13" id="KW-0732">Signal</keyword>
<comment type="similarity">
    <text evidence="2">Belongs to the RLP family.</text>
</comment>
<keyword evidence="5 12" id="KW-0812">Transmembrane</keyword>
<evidence type="ECO:0000313" key="16">
    <source>
        <dbReference type="Proteomes" id="UP000594638"/>
    </source>
</evidence>
<reference evidence="15 16" key="1">
    <citation type="submission" date="2019-12" db="EMBL/GenBank/DDBJ databases">
        <authorList>
            <person name="Alioto T."/>
            <person name="Alioto T."/>
            <person name="Gomez Garrido J."/>
        </authorList>
    </citation>
    <scope>NUCLEOTIDE SEQUENCE [LARGE SCALE GENOMIC DNA]</scope>
</reference>
<dbReference type="InterPro" id="IPR051502">
    <property type="entry name" value="RLP_Defense_Trigger"/>
</dbReference>
<comment type="caution">
    <text evidence="15">The sequence shown here is derived from an EMBL/GenBank/DDBJ whole genome shotgun (WGS) entry which is preliminary data.</text>
</comment>
<evidence type="ECO:0000256" key="10">
    <source>
        <dbReference type="ARBA" id="ARBA00023170"/>
    </source>
</evidence>
<keyword evidence="9 12" id="KW-0472">Membrane</keyword>
<evidence type="ECO:0000256" key="5">
    <source>
        <dbReference type="ARBA" id="ARBA00022692"/>
    </source>
</evidence>
<dbReference type="Pfam" id="PF08263">
    <property type="entry name" value="LRRNT_2"/>
    <property type="match status" value="1"/>
</dbReference>
<dbReference type="Pfam" id="PF13855">
    <property type="entry name" value="LRR_8"/>
    <property type="match status" value="4"/>
</dbReference>
<dbReference type="PANTHER" id="PTHR48062">
    <property type="entry name" value="RECEPTOR-LIKE PROTEIN 14"/>
    <property type="match status" value="1"/>
</dbReference>
<evidence type="ECO:0000256" key="12">
    <source>
        <dbReference type="SAM" id="Phobius"/>
    </source>
</evidence>
<evidence type="ECO:0000256" key="9">
    <source>
        <dbReference type="ARBA" id="ARBA00023136"/>
    </source>
</evidence>
<evidence type="ECO:0000256" key="3">
    <source>
        <dbReference type="ARBA" id="ARBA00022475"/>
    </source>
</evidence>
<evidence type="ECO:0000256" key="4">
    <source>
        <dbReference type="ARBA" id="ARBA00022614"/>
    </source>
</evidence>
<keyword evidence="7" id="KW-0677">Repeat</keyword>
<dbReference type="InterPro" id="IPR003591">
    <property type="entry name" value="Leu-rich_rpt_typical-subtyp"/>
</dbReference>
<keyword evidence="3" id="KW-1003">Cell membrane</keyword>
<dbReference type="PROSITE" id="PS51450">
    <property type="entry name" value="LRR"/>
    <property type="match status" value="2"/>
</dbReference>
<feature type="domain" description="Leucine-rich repeat-containing N-terminal plant-type" evidence="14">
    <location>
        <begin position="28"/>
        <end position="70"/>
    </location>
</feature>
<dbReference type="SMART" id="SM00369">
    <property type="entry name" value="LRR_TYP"/>
    <property type="match status" value="9"/>
</dbReference>
<keyword evidence="4" id="KW-0433">Leucine-rich repeat</keyword>
<dbReference type="Pfam" id="PF00560">
    <property type="entry name" value="LRR_1"/>
    <property type="match status" value="6"/>
</dbReference>
<dbReference type="PANTHER" id="PTHR48062:SF6">
    <property type="entry name" value="LEUCINE-RICH REPEAT RECEPTOR PROTEIN KINASE MSL1-LIKE ISOFORM X1"/>
    <property type="match status" value="1"/>
</dbReference>
<evidence type="ECO:0000256" key="7">
    <source>
        <dbReference type="ARBA" id="ARBA00022737"/>
    </source>
</evidence>
<evidence type="ECO:0000259" key="14">
    <source>
        <dbReference type="Pfam" id="PF08263"/>
    </source>
</evidence>
<feature type="chain" id="PRO_5035856756" evidence="13">
    <location>
        <begin position="25"/>
        <end position="1118"/>
    </location>
</feature>
<dbReference type="PRINTS" id="PR00019">
    <property type="entry name" value="LEURICHRPT"/>
</dbReference>
<gene>
    <name evidence="15" type="ORF">OLEA9_A109671</name>
</gene>
<dbReference type="AlphaFoldDB" id="A0A8S0QRB7"/>
<dbReference type="InterPro" id="IPR001611">
    <property type="entry name" value="Leu-rich_rpt"/>
</dbReference>
<evidence type="ECO:0000256" key="11">
    <source>
        <dbReference type="ARBA" id="ARBA00023180"/>
    </source>
</evidence>
<name>A0A8S0QRB7_OLEEU</name>
<dbReference type="SUPFAM" id="SSF52058">
    <property type="entry name" value="L domain-like"/>
    <property type="match status" value="3"/>
</dbReference>
<accession>A0A8S0QRB7</accession>
<proteinExistence type="inferred from homology"/>
<evidence type="ECO:0000256" key="2">
    <source>
        <dbReference type="ARBA" id="ARBA00009592"/>
    </source>
</evidence>
<dbReference type="SMART" id="SM00365">
    <property type="entry name" value="LRR_SD22"/>
    <property type="match status" value="5"/>
</dbReference>
<dbReference type="GO" id="GO:0005886">
    <property type="term" value="C:plasma membrane"/>
    <property type="evidence" value="ECO:0007669"/>
    <property type="project" value="UniProtKB-SubCell"/>
</dbReference>
<dbReference type="Gene3D" id="3.80.10.10">
    <property type="entry name" value="Ribonuclease Inhibitor"/>
    <property type="match status" value="6"/>
</dbReference>
<dbReference type="GO" id="GO:0016301">
    <property type="term" value="F:kinase activity"/>
    <property type="evidence" value="ECO:0007669"/>
    <property type="project" value="UniProtKB-KW"/>
</dbReference>
<dbReference type="Gramene" id="OE9A109671T1">
    <property type="protein sequence ID" value="OE9A109671C1"/>
    <property type="gene ID" value="OE9A109671"/>
</dbReference>
<feature type="signal peptide" evidence="13">
    <location>
        <begin position="1"/>
        <end position="24"/>
    </location>
</feature>
<keyword evidence="15" id="KW-0808">Transferase</keyword>
<dbReference type="GO" id="GO:0006952">
    <property type="term" value="P:defense response"/>
    <property type="evidence" value="ECO:0007669"/>
    <property type="project" value="UniProtKB-ARBA"/>
</dbReference>
<sequence>MGIKLRVMLVMMLLLLLNGRYCLGYWEEERVALLHLKENINFPNGESLPSWVVVNEIGIDCCQWQGVECSNTTKRIIKINLDGARDLNSGDWYFNASLFLPFQELRILSLWGNQLVGWIENEGFDQLSTLRNLETLDLGDNSFDRKILSSLSQLSSLKLLGLWGCFSNREIYGNSRERLFGLTKLEVLNFASNHGIIDGDILLVLNLNDFINLKELDLSQNKLRSLGTIYGLKYLKVLNLQSNYFNNSIFSSLHGLSSLKSLDFSYNKLKGTIQMKDLRALSNLEELDLSGNEVNNFTTLKGIKSIHSLQVLKLDSLYVSNISNMVQSLRAFSYLKHFYFRHNSVNGSIGSYELGHLRRLEGLFLDNSTVDWNFLQSIGAITSLKILSLSRCRLNGTLPIQGLCELKNLQELDLSRNKYEGILPSCVANMTSLRLVDLSDNTFTGNIASPPLSKLTSLEYLSLSNNNFQVPISFKAFFNHSNFKFLFLENNEIINDNELGNWVPNFQVEVFIMSNSRGHPSLPNFLYYQSNLRILYLPNNNIGPNFPTWLLENNTRLGVLSLRDNAFTGHLKLPTRTNPNMETFDVSNNKFNGHVPTNITSIFPNLVELHMSTNMFDGCVPSSFGDLKSIEYIDLSSNNLSGTIPQELVMGCFSLHFLKLSNNKLQGQIFPESINLQDLEYLFLDSNEFSGTIPKSLSTIPLVVLDVSNNSLSGRIPTSMGNMTTLYQISLSNNQFEGPIPVEIFNLDDLTLLDLSENKLCGSIPSCFNSSWIRYVYLNNNQLEGELSYASYNRFSLTSLDLRWNKFIGNIPQWIGNLSSLSVILLSHNHFEGTIPHQFCEMDKLRMIDLSFNFLSGQIPQCFGNFTWEKSGRFEEPLMSSYSTPLFYMYKVKLERAYHVTYDGTGDLSIFVVPITATFMTKRNSYTYKGSILNYMSGLDLSSNKLHGKIPVSLGNLSEIHSINLSHNYLIGTIPETFSNLRQIESLDLSYKNLGGRIPTGLIKLNTLEVFSVAHNNLKGTIPEEGQFGTFDEGSYQGNPYLCGRPLPNECTSTRSTPVLPSVDDESEERGFMDMNFFYISFIISYLCVVLCIAIVLCINPHWRKAWFHSIEAYIIHF</sequence>
<keyword evidence="10 15" id="KW-0675">Receptor</keyword>
<dbReference type="Proteomes" id="UP000594638">
    <property type="component" value="Unassembled WGS sequence"/>
</dbReference>
<organism evidence="15 16">
    <name type="scientific">Olea europaea subsp. europaea</name>
    <dbReference type="NCBI Taxonomy" id="158383"/>
    <lineage>
        <taxon>Eukaryota</taxon>
        <taxon>Viridiplantae</taxon>
        <taxon>Streptophyta</taxon>
        <taxon>Embryophyta</taxon>
        <taxon>Tracheophyta</taxon>
        <taxon>Spermatophyta</taxon>
        <taxon>Magnoliopsida</taxon>
        <taxon>eudicotyledons</taxon>
        <taxon>Gunneridae</taxon>
        <taxon>Pentapetalae</taxon>
        <taxon>asterids</taxon>
        <taxon>lamiids</taxon>
        <taxon>Lamiales</taxon>
        <taxon>Oleaceae</taxon>
        <taxon>Oleeae</taxon>
        <taxon>Olea</taxon>
    </lineage>
</organism>
<dbReference type="SUPFAM" id="SSF52047">
    <property type="entry name" value="RNI-like"/>
    <property type="match status" value="1"/>
</dbReference>
<keyword evidence="15" id="KW-0418">Kinase</keyword>
<evidence type="ECO:0000256" key="8">
    <source>
        <dbReference type="ARBA" id="ARBA00022989"/>
    </source>
</evidence>